<protein>
    <recommendedName>
        <fullName evidence="5">GH18 domain-containing protein</fullName>
    </recommendedName>
</protein>
<dbReference type="InterPro" id="IPR001223">
    <property type="entry name" value="Glyco_hydro18_cat"/>
</dbReference>
<accession>A0A7R9FRW5</accession>
<keyword evidence="7" id="KW-1185">Reference proteome</keyword>
<reference evidence="6" key="1">
    <citation type="submission" date="2020-11" db="EMBL/GenBank/DDBJ databases">
        <authorList>
            <person name="Tran Van P."/>
        </authorList>
    </citation>
    <scope>NUCLEOTIDE SEQUENCE</scope>
</reference>
<proteinExistence type="inferred from homology"/>
<keyword evidence="1 3" id="KW-0378">Hydrolase</keyword>
<dbReference type="InterPro" id="IPR017853">
    <property type="entry name" value="GH"/>
</dbReference>
<dbReference type="PROSITE" id="PS01095">
    <property type="entry name" value="GH18_1"/>
    <property type="match status" value="1"/>
</dbReference>
<keyword evidence="2 3" id="KW-0326">Glycosidase</keyword>
<dbReference type="PANTHER" id="PTHR11177:SF360">
    <property type="entry name" value="CHITINASE 4-RELATED"/>
    <property type="match status" value="1"/>
</dbReference>
<dbReference type="GO" id="GO:0004568">
    <property type="term" value="F:chitinase activity"/>
    <property type="evidence" value="ECO:0007669"/>
    <property type="project" value="TreeGrafter"/>
</dbReference>
<dbReference type="PANTHER" id="PTHR11177">
    <property type="entry name" value="CHITINASE"/>
    <property type="match status" value="1"/>
</dbReference>
<dbReference type="PROSITE" id="PS51910">
    <property type="entry name" value="GH18_2"/>
    <property type="match status" value="2"/>
</dbReference>
<dbReference type="SMART" id="SM00636">
    <property type="entry name" value="Glyco_18"/>
    <property type="match status" value="1"/>
</dbReference>
<dbReference type="AlphaFoldDB" id="A0A7R9FRW5"/>
<name>A0A7R9FRW5_9CRUS</name>
<dbReference type="GO" id="GO:0006032">
    <property type="term" value="P:chitin catabolic process"/>
    <property type="evidence" value="ECO:0007669"/>
    <property type="project" value="TreeGrafter"/>
</dbReference>
<dbReference type="OrthoDB" id="73875at2759"/>
<evidence type="ECO:0000313" key="6">
    <source>
        <dbReference type="EMBL" id="CAD7252698.1"/>
    </source>
</evidence>
<feature type="domain" description="GH18" evidence="5">
    <location>
        <begin position="5"/>
        <end position="58"/>
    </location>
</feature>
<organism evidence="6">
    <name type="scientific">Darwinula stevensoni</name>
    <dbReference type="NCBI Taxonomy" id="69355"/>
    <lineage>
        <taxon>Eukaryota</taxon>
        <taxon>Metazoa</taxon>
        <taxon>Ecdysozoa</taxon>
        <taxon>Arthropoda</taxon>
        <taxon>Crustacea</taxon>
        <taxon>Oligostraca</taxon>
        <taxon>Ostracoda</taxon>
        <taxon>Podocopa</taxon>
        <taxon>Podocopida</taxon>
        <taxon>Darwinulocopina</taxon>
        <taxon>Darwinuloidea</taxon>
        <taxon>Darwinulidae</taxon>
        <taxon>Darwinula</taxon>
    </lineage>
</organism>
<dbReference type="EMBL" id="CAJPEV010004733">
    <property type="protein sequence ID" value="CAG0902228.1"/>
    <property type="molecule type" value="Genomic_DNA"/>
</dbReference>
<dbReference type="Proteomes" id="UP000677054">
    <property type="component" value="Unassembled WGS sequence"/>
</dbReference>
<evidence type="ECO:0000256" key="3">
    <source>
        <dbReference type="RuleBase" id="RU000489"/>
    </source>
</evidence>
<evidence type="ECO:0000256" key="4">
    <source>
        <dbReference type="RuleBase" id="RU004453"/>
    </source>
</evidence>
<gene>
    <name evidence="6" type="ORF">DSTB1V02_LOCUS12454</name>
</gene>
<dbReference type="InterPro" id="IPR001579">
    <property type="entry name" value="Glyco_hydro_18_chit_AS"/>
</dbReference>
<feature type="domain" description="GH18" evidence="5">
    <location>
        <begin position="100"/>
        <end position="283"/>
    </location>
</feature>
<evidence type="ECO:0000256" key="1">
    <source>
        <dbReference type="ARBA" id="ARBA00022801"/>
    </source>
</evidence>
<dbReference type="GO" id="GO:0005975">
    <property type="term" value="P:carbohydrate metabolic process"/>
    <property type="evidence" value="ECO:0007669"/>
    <property type="project" value="InterPro"/>
</dbReference>
<dbReference type="GO" id="GO:0005576">
    <property type="term" value="C:extracellular region"/>
    <property type="evidence" value="ECO:0007669"/>
    <property type="project" value="TreeGrafter"/>
</dbReference>
<dbReference type="SUPFAM" id="SSF51445">
    <property type="entry name" value="(Trans)glycosidases"/>
    <property type="match status" value="2"/>
</dbReference>
<evidence type="ECO:0000259" key="5">
    <source>
        <dbReference type="PROSITE" id="PS51910"/>
    </source>
</evidence>
<sequence length="283" mass="30912">MVSGRVFICYYGSWAVYRPGDGKFDVEQIDPTLCTHLVYAFAGVGQDNKIKVLDPWNEIVDSSGSGKGLKIRSEKMELVILLLSAFFSIMVEKQAMVSGKVIVCYYGSWAVYRPGDGKFDVEQIDPTFCTHLVYAFAGVGQDNKIKVLDPWNEIVDSSGSGKDAFRRFNALKSKSPGLKTLLAVGGWNEGSTSFSQMSADAGRRATFVASCVDLLKQYGFDGLDMDWEYPANRGGSAADKGNFVQLLRDLKAAFRPYGFLLTAAVSAGKNTIDTAYDVPGMSQ</sequence>
<dbReference type="Gene3D" id="3.20.20.80">
    <property type="entry name" value="Glycosidases"/>
    <property type="match status" value="2"/>
</dbReference>
<dbReference type="GO" id="GO:0008061">
    <property type="term" value="F:chitin binding"/>
    <property type="evidence" value="ECO:0007669"/>
    <property type="project" value="InterPro"/>
</dbReference>
<evidence type="ECO:0000313" key="7">
    <source>
        <dbReference type="Proteomes" id="UP000677054"/>
    </source>
</evidence>
<dbReference type="EMBL" id="LR904250">
    <property type="protein sequence ID" value="CAD7252698.1"/>
    <property type="molecule type" value="Genomic_DNA"/>
</dbReference>
<dbReference type="InterPro" id="IPR050314">
    <property type="entry name" value="Glycosyl_Hydrlase_18"/>
</dbReference>
<dbReference type="InterPro" id="IPR011583">
    <property type="entry name" value="Chitinase_II/V-like_cat"/>
</dbReference>
<dbReference type="Pfam" id="PF00704">
    <property type="entry name" value="Glyco_hydro_18"/>
    <property type="match status" value="2"/>
</dbReference>
<evidence type="ECO:0000256" key="2">
    <source>
        <dbReference type="ARBA" id="ARBA00023295"/>
    </source>
</evidence>
<comment type="similarity">
    <text evidence="4">Belongs to the glycosyl hydrolase 18 family.</text>
</comment>